<gene>
    <name evidence="2" type="ORF">HMPREF0654_09660</name>
</gene>
<evidence type="ECO:0000313" key="2">
    <source>
        <dbReference type="EMBL" id="KGF48030.1"/>
    </source>
</evidence>
<evidence type="ECO:0000256" key="1">
    <source>
        <dbReference type="SAM" id="MobiDB-lite"/>
    </source>
</evidence>
<proteinExistence type="predicted"/>
<feature type="compositionally biased region" description="Acidic residues" evidence="1">
    <location>
        <begin position="46"/>
        <end position="55"/>
    </location>
</feature>
<dbReference type="Proteomes" id="UP000029538">
    <property type="component" value="Unassembled WGS sequence"/>
</dbReference>
<reference evidence="2 3" key="1">
    <citation type="submission" date="2014-07" db="EMBL/GenBank/DDBJ databases">
        <authorList>
            <person name="McCorrison J."/>
            <person name="Sanka R."/>
            <person name="Torralba M."/>
            <person name="Gillis M."/>
            <person name="Haft D.H."/>
            <person name="Methe B."/>
            <person name="Sutton G."/>
            <person name="Nelson K.E."/>
        </authorList>
    </citation>
    <scope>NUCLEOTIDE SEQUENCE [LARGE SCALE GENOMIC DNA]</scope>
    <source>
        <strain evidence="2 3">DNF00882</strain>
    </source>
</reference>
<organism evidence="2 3">
    <name type="scientific">Prevotella disiens DNF00882</name>
    <dbReference type="NCBI Taxonomy" id="1401075"/>
    <lineage>
        <taxon>Bacteria</taxon>
        <taxon>Pseudomonadati</taxon>
        <taxon>Bacteroidota</taxon>
        <taxon>Bacteroidia</taxon>
        <taxon>Bacteroidales</taxon>
        <taxon>Prevotellaceae</taxon>
        <taxon>Prevotella</taxon>
    </lineage>
</organism>
<evidence type="ECO:0000313" key="3">
    <source>
        <dbReference type="Proteomes" id="UP000029538"/>
    </source>
</evidence>
<protein>
    <recommendedName>
        <fullName evidence="4">Toxin PIN</fullName>
    </recommendedName>
</protein>
<accession>A0A096AMI5</accession>
<sequence>MEKKQYIQPETKLVCPEVEDLMISASPGVGGEYNPSLPIDAKQGDFFDDEEEDEGIGQSKSIWE</sequence>
<feature type="region of interest" description="Disordered" evidence="1">
    <location>
        <begin position="26"/>
        <end position="64"/>
    </location>
</feature>
<evidence type="ECO:0008006" key="4">
    <source>
        <dbReference type="Google" id="ProtNLM"/>
    </source>
</evidence>
<dbReference type="RefSeq" id="WP_036884347.1">
    <property type="nucleotide sequence ID" value="NZ_JRNR01000103.1"/>
</dbReference>
<comment type="caution">
    <text evidence="2">The sequence shown here is derived from an EMBL/GenBank/DDBJ whole genome shotgun (WGS) entry which is preliminary data.</text>
</comment>
<dbReference type="AlphaFoldDB" id="A0A096AMI5"/>
<name>A0A096AMI5_9BACT</name>
<dbReference type="EMBL" id="JRNR01000103">
    <property type="protein sequence ID" value="KGF48030.1"/>
    <property type="molecule type" value="Genomic_DNA"/>
</dbReference>